<dbReference type="AlphaFoldDB" id="A0A9X2E705"/>
<gene>
    <name evidence="1" type="ORF">NDR86_15185</name>
</gene>
<organism evidence="1 2">
    <name type="scientific">Nocardia pulmonis</name>
    <dbReference type="NCBI Taxonomy" id="2951408"/>
    <lineage>
        <taxon>Bacteria</taxon>
        <taxon>Bacillati</taxon>
        <taxon>Actinomycetota</taxon>
        <taxon>Actinomycetes</taxon>
        <taxon>Mycobacteriales</taxon>
        <taxon>Nocardiaceae</taxon>
        <taxon>Nocardia</taxon>
    </lineage>
</organism>
<dbReference type="RefSeq" id="WP_251912737.1">
    <property type="nucleotide sequence ID" value="NZ_JAMRXG010000006.1"/>
</dbReference>
<comment type="caution">
    <text evidence="1">The sequence shown here is derived from an EMBL/GenBank/DDBJ whole genome shotgun (WGS) entry which is preliminary data.</text>
</comment>
<dbReference type="Proteomes" id="UP001139157">
    <property type="component" value="Unassembled WGS sequence"/>
</dbReference>
<reference evidence="1" key="1">
    <citation type="submission" date="2022-06" db="EMBL/GenBank/DDBJ databases">
        <title>Novel species in genus nocardia.</title>
        <authorList>
            <person name="Li F."/>
        </authorList>
    </citation>
    <scope>NUCLEOTIDE SEQUENCE</scope>
    <source>
        <strain evidence="1">CDC141</strain>
    </source>
</reference>
<proteinExistence type="predicted"/>
<name>A0A9X2E705_9NOCA</name>
<keyword evidence="2" id="KW-1185">Reference proteome</keyword>
<evidence type="ECO:0000313" key="2">
    <source>
        <dbReference type="Proteomes" id="UP001139157"/>
    </source>
</evidence>
<evidence type="ECO:0000313" key="1">
    <source>
        <dbReference type="EMBL" id="MCM6774816.1"/>
    </source>
</evidence>
<dbReference type="EMBL" id="JAMRXG010000006">
    <property type="protein sequence ID" value="MCM6774816.1"/>
    <property type="molecule type" value="Genomic_DNA"/>
</dbReference>
<protein>
    <submittedName>
        <fullName evidence="1">Uncharacterized protein</fullName>
    </submittedName>
</protein>
<accession>A0A9X2E705</accession>
<sequence length="169" mass="19323">MAWIFRDRRKRDTYWLDFGGTTFVHRWSQQGTHEFTPQDDANLAAWSDMLTINVHDQVRDSDGLDRLADALIRNYETHGHLMAVLPENDAIHFVAAALAGPHTFELAFSRLDLFEGRGVVVVYGKCFRGPDALKHMQPWLDANASTMEKNLLEWDGMPPLAELRALESR</sequence>